<comment type="caution">
    <text evidence="2">The sequence shown here is derived from an EMBL/GenBank/DDBJ whole genome shotgun (WGS) entry which is preliminary data.</text>
</comment>
<dbReference type="AlphaFoldDB" id="A0A829PCW4"/>
<sequence length="46" mass="4499">MAIVARPGDKTDSASGSRPVFTGAPCTGPVARSGKSSGHATSEAQP</sequence>
<proteinExistence type="predicted"/>
<dbReference type="EMBL" id="JAOX01000001">
    <property type="protein sequence ID" value="ETZ87104.1"/>
    <property type="molecule type" value="Genomic_DNA"/>
</dbReference>
<reference evidence="2 3" key="1">
    <citation type="submission" date="2014-01" db="EMBL/GenBank/DDBJ databases">
        <authorList>
            <person name="Zelazny A."/>
            <person name="Olivier K."/>
            <person name="Sampaio E.P."/>
            <person name="Holland S.M."/>
            <person name="Tallon L.J."/>
            <person name="Sadzewicz L.K."/>
            <person name="Sengamalay N."/>
            <person name="Fraser C.M."/>
            <person name="Hine E."/>
            <person name="Shefchek K.A."/>
            <person name="Das S.P."/>
            <person name="Shallom S.J."/>
            <person name="Agrawal S."/>
            <person name="Tettelin H."/>
        </authorList>
    </citation>
    <scope>NUCLEOTIDE SEQUENCE [LARGE SCALE GENOMIC DNA]</scope>
    <source>
        <strain evidence="2 3">MAB_030201_1075</strain>
    </source>
</reference>
<feature type="region of interest" description="Disordered" evidence="1">
    <location>
        <begin position="1"/>
        <end position="46"/>
    </location>
</feature>
<evidence type="ECO:0000256" key="1">
    <source>
        <dbReference type="SAM" id="MobiDB-lite"/>
    </source>
</evidence>
<feature type="compositionally biased region" description="Polar residues" evidence="1">
    <location>
        <begin position="34"/>
        <end position="46"/>
    </location>
</feature>
<protein>
    <submittedName>
        <fullName evidence="2">Uncharacterized protein</fullName>
    </submittedName>
</protein>
<evidence type="ECO:0000313" key="3">
    <source>
        <dbReference type="Proteomes" id="UP000019854"/>
    </source>
</evidence>
<accession>A0A829PCW4</accession>
<organism evidence="2 3">
    <name type="scientific">Mycobacteroides abscessus MAB_030201_1075</name>
    <dbReference type="NCBI Taxonomy" id="1335410"/>
    <lineage>
        <taxon>Bacteria</taxon>
        <taxon>Bacillati</taxon>
        <taxon>Actinomycetota</taxon>
        <taxon>Actinomycetes</taxon>
        <taxon>Mycobacteriales</taxon>
        <taxon>Mycobacteriaceae</taxon>
        <taxon>Mycobacteroides</taxon>
        <taxon>Mycobacteroides abscessus</taxon>
    </lineage>
</organism>
<name>A0A829PCW4_9MYCO</name>
<evidence type="ECO:0000313" key="2">
    <source>
        <dbReference type="EMBL" id="ETZ87104.1"/>
    </source>
</evidence>
<gene>
    <name evidence="2" type="ORF">L829_0642</name>
</gene>
<dbReference type="Proteomes" id="UP000019854">
    <property type="component" value="Unassembled WGS sequence"/>
</dbReference>